<evidence type="ECO:0000256" key="2">
    <source>
        <dbReference type="ARBA" id="ARBA00022723"/>
    </source>
</evidence>
<dbReference type="Pfam" id="PF13640">
    <property type="entry name" value="2OG-FeII_Oxy_3"/>
    <property type="match status" value="1"/>
</dbReference>
<dbReference type="STRING" id="307972.A0A2G8LH82"/>
<evidence type="ECO:0000256" key="7">
    <source>
        <dbReference type="SAM" id="MobiDB-lite"/>
    </source>
</evidence>
<feature type="domain" description="Fe2OG dioxygenase" evidence="10">
    <location>
        <begin position="232"/>
        <end position="416"/>
    </location>
</feature>
<dbReference type="PROSITE" id="PS50222">
    <property type="entry name" value="EF_HAND_2"/>
    <property type="match status" value="1"/>
</dbReference>
<keyword evidence="6" id="KW-0408">Iron</keyword>
<feature type="compositionally biased region" description="Basic and acidic residues" evidence="7">
    <location>
        <begin position="437"/>
        <end position="448"/>
    </location>
</feature>
<protein>
    <submittedName>
        <fullName evidence="11">Putative transmembrane prolyl 4-hydroxylase</fullName>
    </submittedName>
</protein>
<evidence type="ECO:0000256" key="8">
    <source>
        <dbReference type="SAM" id="SignalP"/>
    </source>
</evidence>
<evidence type="ECO:0000259" key="9">
    <source>
        <dbReference type="PROSITE" id="PS50222"/>
    </source>
</evidence>
<feature type="chain" id="PRO_5013802396" evidence="8">
    <location>
        <begin position="22"/>
        <end position="488"/>
    </location>
</feature>
<feature type="domain" description="EF-hand" evidence="9">
    <location>
        <begin position="115"/>
        <end position="150"/>
    </location>
</feature>
<gene>
    <name evidence="11" type="ORF">BSL78_03473</name>
</gene>
<dbReference type="AlphaFoldDB" id="A0A2G8LH82"/>
<feature type="region of interest" description="Disordered" evidence="7">
    <location>
        <begin position="271"/>
        <end position="304"/>
    </location>
</feature>
<sequence>MSPSISLLISISLLSFHLSFAEDELFESNNCNADDESHGSLLFQYNPVGKGVVHYVTDEAGREMEMVTLAMDPPIFEILNFLTDEECDHVVDLALQNGLEPSGVVMELLPSLSSGNEDEIQEIFSQLDVDEDTFLNPTECADGLMDIAEDIPFLTVDIDTVDLLIWTADMEKSVNEWVKKKIASNDTSFQFSNTRVSDQAWLDQTWEEDEILQRLHERVIKLTQLPRDIVISSESLQVVRYKPGGHYHAHFDSCELDDTLVCSHSQAISLEDDDVADENDEEEENEEEEEEEDDDEMEENVSDFDSRTSRLCRYATVLFYLSDVEDGGETAFPVADNGSFSYEGLEEMPYDVYDLSNHCYDGNLVVKPKKGKAIFWYNHMVNETTGWMGDVHDASLHGGCDVRKGEKWIANNWINIDDSLKKQVKYQEHFKRELEIGKEEEAKRRLADTQEEDNEDEHSQLESKFPETGESQEAEEGEEAEEGTKDEL</sequence>
<evidence type="ECO:0000256" key="4">
    <source>
        <dbReference type="ARBA" id="ARBA00022964"/>
    </source>
</evidence>
<dbReference type="Gene3D" id="2.60.120.620">
    <property type="entry name" value="q2cbj1_9rhob like domain"/>
    <property type="match status" value="1"/>
</dbReference>
<comment type="cofactor">
    <cofactor evidence="1">
        <name>L-ascorbate</name>
        <dbReference type="ChEBI" id="CHEBI:38290"/>
    </cofactor>
</comment>
<feature type="compositionally biased region" description="Acidic residues" evidence="7">
    <location>
        <begin position="271"/>
        <end position="302"/>
    </location>
</feature>
<feature type="compositionally biased region" description="Basic and acidic residues" evidence="7">
    <location>
        <begin position="457"/>
        <end position="467"/>
    </location>
</feature>
<accession>A0A2G8LH82</accession>
<dbReference type="GO" id="GO:0004656">
    <property type="term" value="F:procollagen-proline 4-dioxygenase activity"/>
    <property type="evidence" value="ECO:0007669"/>
    <property type="project" value="TreeGrafter"/>
</dbReference>
<evidence type="ECO:0000256" key="5">
    <source>
        <dbReference type="ARBA" id="ARBA00023002"/>
    </source>
</evidence>
<evidence type="ECO:0000259" key="10">
    <source>
        <dbReference type="PROSITE" id="PS51471"/>
    </source>
</evidence>
<dbReference type="InterPro" id="IPR045054">
    <property type="entry name" value="P4HA-like"/>
</dbReference>
<keyword evidence="8" id="KW-0732">Signal</keyword>
<dbReference type="InterPro" id="IPR044862">
    <property type="entry name" value="Pro_4_hyd_alph_FE2OG_OXY"/>
</dbReference>
<organism evidence="11 12">
    <name type="scientific">Stichopus japonicus</name>
    <name type="common">Sea cucumber</name>
    <dbReference type="NCBI Taxonomy" id="307972"/>
    <lineage>
        <taxon>Eukaryota</taxon>
        <taxon>Metazoa</taxon>
        <taxon>Echinodermata</taxon>
        <taxon>Eleutherozoa</taxon>
        <taxon>Echinozoa</taxon>
        <taxon>Holothuroidea</taxon>
        <taxon>Aspidochirotacea</taxon>
        <taxon>Aspidochirotida</taxon>
        <taxon>Stichopodidae</taxon>
        <taxon>Apostichopus</taxon>
    </lineage>
</organism>
<dbReference type="SMART" id="SM00702">
    <property type="entry name" value="P4Hc"/>
    <property type="match status" value="1"/>
</dbReference>
<dbReference type="EMBL" id="MRZV01000078">
    <property type="protein sequence ID" value="PIK59618.1"/>
    <property type="molecule type" value="Genomic_DNA"/>
</dbReference>
<dbReference type="PANTHER" id="PTHR10869:SF246">
    <property type="entry name" value="TRANSMEMBRANE PROLYL 4-HYDROXYLASE"/>
    <property type="match status" value="1"/>
</dbReference>
<dbReference type="InterPro" id="IPR006620">
    <property type="entry name" value="Pro_4_hyd_alph"/>
</dbReference>
<keyword evidence="2" id="KW-0479">Metal-binding</keyword>
<dbReference type="GO" id="GO:0005509">
    <property type="term" value="F:calcium ion binding"/>
    <property type="evidence" value="ECO:0007669"/>
    <property type="project" value="InterPro"/>
</dbReference>
<dbReference type="OrthoDB" id="420380at2759"/>
<comment type="caution">
    <text evidence="11">The sequence shown here is derived from an EMBL/GenBank/DDBJ whole genome shotgun (WGS) entry which is preliminary data.</text>
</comment>
<dbReference type="PANTHER" id="PTHR10869">
    <property type="entry name" value="PROLYL 4-HYDROXYLASE ALPHA SUBUNIT"/>
    <property type="match status" value="1"/>
</dbReference>
<dbReference type="InterPro" id="IPR005123">
    <property type="entry name" value="Oxoglu/Fe-dep_dioxygenase_dom"/>
</dbReference>
<evidence type="ECO:0000313" key="11">
    <source>
        <dbReference type="EMBL" id="PIK59618.1"/>
    </source>
</evidence>
<name>A0A2G8LH82_STIJA</name>
<dbReference type="GO" id="GO:0005506">
    <property type="term" value="F:iron ion binding"/>
    <property type="evidence" value="ECO:0007669"/>
    <property type="project" value="InterPro"/>
</dbReference>
<keyword evidence="4" id="KW-0223">Dioxygenase</keyword>
<proteinExistence type="predicted"/>
<dbReference type="GO" id="GO:0005783">
    <property type="term" value="C:endoplasmic reticulum"/>
    <property type="evidence" value="ECO:0007669"/>
    <property type="project" value="TreeGrafter"/>
</dbReference>
<feature type="signal peptide" evidence="8">
    <location>
        <begin position="1"/>
        <end position="21"/>
    </location>
</feature>
<keyword evidence="12" id="KW-1185">Reference proteome</keyword>
<keyword evidence="3" id="KW-0847">Vitamin C</keyword>
<evidence type="ECO:0000313" key="12">
    <source>
        <dbReference type="Proteomes" id="UP000230750"/>
    </source>
</evidence>
<feature type="compositionally biased region" description="Acidic residues" evidence="7">
    <location>
        <begin position="470"/>
        <end position="481"/>
    </location>
</feature>
<evidence type="ECO:0000256" key="1">
    <source>
        <dbReference type="ARBA" id="ARBA00001961"/>
    </source>
</evidence>
<dbReference type="GO" id="GO:0031418">
    <property type="term" value="F:L-ascorbic acid binding"/>
    <property type="evidence" value="ECO:0007669"/>
    <property type="project" value="UniProtKB-KW"/>
</dbReference>
<feature type="region of interest" description="Disordered" evidence="7">
    <location>
        <begin position="437"/>
        <end position="488"/>
    </location>
</feature>
<dbReference type="InterPro" id="IPR002048">
    <property type="entry name" value="EF_hand_dom"/>
</dbReference>
<dbReference type="PROSITE" id="PS51471">
    <property type="entry name" value="FE2OG_OXY"/>
    <property type="match status" value="1"/>
</dbReference>
<reference evidence="11 12" key="1">
    <citation type="journal article" date="2017" name="PLoS Biol.">
        <title>The sea cucumber genome provides insights into morphological evolution and visceral regeneration.</title>
        <authorList>
            <person name="Zhang X."/>
            <person name="Sun L."/>
            <person name="Yuan J."/>
            <person name="Sun Y."/>
            <person name="Gao Y."/>
            <person name="Zhang L."/>
            <person name="Li S."/>
            <person name="Dai H."/>
            <person name="Hamel J.F."/>
            <person name="Liu C."/>
            <person name="Yu Y."/>
            <person name="Liu S."/>
            <person name="Lin W."/>
            <person name="Guo K."/>
            <person name="Jin S."/>
            <person name="Xu P."/>
            <person name="Storey K.B."/>
            <person name="Huan P."/>
            <person name="Zhang T."/>
            <person name="Zhou Y."/>
            <person name="Zhang J."/>
            <person name="Lin C."/>
            <person name="Li X."/>
            <person name="Xing L."/>
            <person name="Huo D."/>
            <person name="Sun M."/>
            <person name="Wang L."/>
            <person name="Mercier A."/>
            <person name="Li F."/>
            <person name="Yang H."/>
            <person name="Xiang J."/>
        </authorList>
    </citation>
    <scope>NUCLEOTIDE SEQUENCE [LARGE SCALE GENOMIC DNA]</scope>
    <source>
        <strain evidence="11">Shaxun</strain>
        <tissue evidence="11">Muscle</tissue>
    </source>
</reference>
<dbReference type="Proteomes" id="UP000230750">
    <property type="component" value="Unassembled WGS sequence"/>
</dbReference>
<keyword evidence="5" id="KW-0560">Oxidoreductase</keyword>
<evidence type="ECO:0000256" key="3">
    <source>
        <dbReference type="ARBA" id="ARBA00022896"/>
    </source>
</evidence>
<keyword evidence="11" id="KW-0812">Transmembrane</keyword>
<evidence type="ECO:0000256" key="6">
    <source>
        <dbReference type="ARBA" id="ARBA00023004"/>
    </source>
</evidence>
<keyword evidence="11" id="KW-0472">Membrane</keyword>